<reference evidence="3 4" key="1">
    <citation type="journal article" date="2018" name="Int. J. Syst. Evol. Microbiol.">
        <title>Uliginosibacterium sediminicola sp. nov., isolated from freshwater sediment.</title>
        <authorList>
            <person name="Hwang W.M."/>
            <person name="Kim S.M."/>
            <person name="Kang K."/>
            <person name="Ahn T.Y."/>
        </authorList>
    </citation>
    <scope>NUCLEOTIDE SEQUENCE [LARGE SCALE GENOMIC DNA]</scope>
    <source>
        <strain evidence="3 4">M1-21</strain>
    </source>
</reference>
<comment type="caution">
    <text evidence="3">The sequence shown here is derived from an EMBL/GenBank/DDBJ whole genome shotgun (WGS) entry which is preliminary data.</text>
</comment>
<keyword evidence="2" id="KW-0812">Transmembrane</keyword>
<dbReference type="NCBIfam" id="NF045611">
    <property type="entry name" value="small_CydP"/>
    <property type="match status" value="1"/>
</dbReference>
<keyword evidence="2" id="KW-1133">Transmembrane helix</keyword>
<name>A0ABU9YZR2_9RHOO</name>
<evidence type="ECO:0000256" key="2">
    <source>
        <dbReference type="SAM" id="Phobius"/>
    </source>
</evidence>
<keyword evidence="4" id="KW-1185">Reference proteome</keyword>
<accession>A0ABU9YZR2</accession>
<sequence>MTPTQDEIPALAAGKPPRKAWRSPLRREIVLTLVLKLAVLILIKMMFFSHPASKQESAARLGALIDGGAAPATPSPSIETHKTEQK</sequence>
<dbReference type="Proteomes" id="UP001410394">
    <property type="component" value="Unassembled WGS sequence"/>
</dbReference>
<organism evidence="3 4">
    <name type="scientific">Uliginosibacterium sediminicola</name>
    <dbReference type="NCBI Taxonomy" id="2024550"/>
    <lineage>
        <taxon>Bacteria</taxon>
        <taxon>Pseudomonadati</taxon>
        <taxon>Pseudomonadota</taxon>
        <taxon>Betaproteobacteria</taxon>
        <taxon>Rhodocyclales</taxon>
        <taxon>Zoogloeaceae</taxon>
        <taxon>Uliginosibacterium</taxon>
    </lineage>
</organism>
<feature type="transmembrane region" description="Helical" evidence="2">
    <location>
        <begin position="29"/>
        <end position="47"/>
    </location>
</feature>
<protein>
    <submittedName>
        <fullName evidence="3">Cytochrome oxidase putative small subunit CydP</fullName>
    </submittedName>
</protein>
<dbReference type="EMBL" id="JBDIVE010000005">
    <property type="protein sequence ID" value="MEN3069059.1"/>
    <property type="molecule type" value="Genomic_DNA"/>
</dbReference>
<proteinExistence type="predicted"/>
<feature type="region of interest" description="Disordered" evidence="1">
    <location>
        <begin position="66"/>
        <end position="86"/>
    </location>
</feature>
<gene>
    <name evidence="3" type="primary">cydP</name>
    <name evidence="3" type="ORF">ABDB84_11265</name>
</gene>
<dbReference type="InterPro" id="IPR054636">
    <property type="entry name" value="CydP"/>
</dbReference>
<keyword evidence="2" id="KW-0472">Membrane</keyword>
<evidence type="ECO:0000313" key="3">
    <source>
        <dbReference type="EMBL" id="MEN3069059.1"/>
    </source>
</evidence>
<evidence type="ECO:0000313" key="4">
    <source>
        <dbReference type="Proteomes" id="UP001410394"/>
    </source>
</evidence>
<evidence type="ECO:0000256" key="1">
    <source>
        <dbReference type="SAM" id="MobiDB-lite"/>
    </source>
</evidence>
<dbReference type="RefSeq" id="WP_345919826.1">
    <property type="nucleotide sequence ID" value="NZ_JBDIVE010000005.1"/>
</dbReference>